<dbReference type="InterPro" id="IPR029058">
    <property type="entry name" value="AB_hydrolase_fold"/>
</dbReference>
<feature type="domain" description="Peptidase S9 prolyl oligopeptidase catalytic" evidence="2">
    <location>
        <begin position="148"/>
        <end position="244"/>
    </location>
</feature>
<dbReference type="SUPFAM" id="SSF89946">
    <property type="entry name" value="Hypothetical protein VC0424"/>
    <property type="match status" value="1"/>
</dbReference>
<dbReference type="PANTHER" id="PTHR22946:SF9">
    <property type="entry name" value="POLYKETIDE TRANSFERASE AF380"/>
    <property type="match status" value="1"/>
</dbReference>
<dbReference type="GO" id="GO:0052689">
    <property type="term" value="F:carboxylic ester hydrolase activity"/>
    <property type="evidence" value="ECO:0007669"/>
    <property type="project" value="UniProtKB-ARBA"/>
</dbReference>
<sequence length="424" mass="46358">MTLPIVLASRLLCVATAIGIAVQEAPRAVERLTDARRGFESVLVDQRRIDEPLVAPPEDSWSLVEYDAPKGRNAAYLFRGEPSPEPGPAVIWLTGGFPPARGGGYVWSPGPPMNDQSASPYREAGITMLFPTVRGTARNPGLQEGLMGEVDDVLAAARFLCELDGVDPARVYLGGHSTGATLALLVAESTDLFRGVFCFGPVVELADYGERDWPFDQADPREFRLRSPLHFLDAITSPTWVFEGEDGNSEDLAKLSAALANPRVRTLELARADHFSALTPVNRLLAERIRDHRESEFDLDLARVTAAYADFWHAQREARDLERLAELRRAGARWGEPHSLRFEVRSSFPERLAALTEGLAPLGFSAGPARQRAEGEDGPRLRMTLELNAPLEIHAVLDASRAVAEAAAELNVLEEGWTAAPAVR</sequence>
<accession>A0A518BEF4</accession>
<evidence type="ECO:0000259" key="2">
    <source>
        <dbReference type="Pfam" id="PF00326"/>
    </source>
</evidence>
<protein>
    <submittedName>
        <fullName evidence="3">Alpha/beta hydrolase family protein</fullName>
    </submittedName>
</protein>
<dbReference type="InterPro" id="IPR050261">
    <property type="entry name" value="FrsA_esterase"/>
</dbReference>
<dbReference type="Gene3D" id="3.40.50.1820">
    <property type="entry name" value="alpha/beta hydrolase"/>
    <property type="match status" value="1"/>
</dbReference>
<dbReference type="PANTHER" id="PTHR22946">
    <property type="entry name" value="DIENELACTONE HYDROLASE DOMAIN-CONTAINING PROTEIN-RELATED"/>
    <property type="match status" value="1"/>
</dbReference>
<dbReference type="InterPro" id="IPR036701">
    <property type="entry name" value="RraB-like_sf"/>
</dbReference>
<dbReference type="Proteomes" id="UP000316921">
    <property type="component" value="Chromosome"/>
</dbReference>
<keyword evidence="1 3" id="KW-0378">Hydrolase</keyword>
<reference evidence="3 4" key="1">
    <citation type="submission" date="2019-02" db="EMBL/GenBank/DDBJ databases">
        <title>Deep-cultivation of Planctomycetes and their phenomic and genomic characterization uncovers novel biology.</title>
        <authorList>
            <person name="Wiegand S."/>
            <person name="Jogler M."/>
            <person name="Boedeker C."/>
            <person name="Pinto D."/>
            <person name="Vollmers J."/>
            <person name="Rivas-Marin E."/>
            <person name="Kohn T."/>
            <person name="Peeters S.H."/>
            <person name="Heuer A."/>
            <person name="Rast P."/>
            <person name="Oberbeckmann S."/>
            <person name="Bunk B."/>
            <person name="Jeske O."/>
            <person name="Meyerdierks A."/>
            <person name="Storesund J.E."/>
            <person name="Kallscheuer N."/>
            <person name="Luecker S."/>
            <person name="Lage O.M."/>
            <person name="Pohl T."/>
            <person name="Merkel B.J."/>
            <person name="Hornburger P."/>
            <person name="Mueller R.-W."/>
            <person name="Bruemmer F."/>
            <person name="Labrenz M."/>
            <person name="Spormann A.M."/>
            <person name="Op den Camp H."/>
            <person name="Overmann J."/>
            <person name="Amann R."/>
            <person name="Jetten M.S.M."/>
            <person name="Mascher T."/>
            <person name="Medema M.H."/>
            <person name="Devos D.P."/>
            <person name="Kaster A.-K."/>
            <person name="Ovreas L."/>
            <person name="Rohde M."/>
            <person name="Galperin M.Y."/>
            <person name="Jogler C."/>
        </authorList>
    </citation>
    <scope>NUCLEOTIDE SEQUENCE [LARGE SCALE GENOMIC DNA]</scope>
    <source>
        <strain evidence="3 4">Pla133</strain>
    </source>
</reference>
<dbReference type="Pfam" id="PF00326">
    <property type="entry name" value="Peptidase_S9"/>
    <property type="match status" value="1"/>
</dbReference>
<dbReference type="InterPro" id="IPR001375">
    <property type="entry name" value="Peptidase_S9_cat"/>
</dbReference>
<dbReference type="RefSeq" id="WP_145061905.1">
    <property type="nucleotide sequence ID" value="NZ_CP036287.1"/>
</dbReference>
<keyword evidence="4" id="KW-1185">Reference proteome</keyword>
<organism evidence="3 4">
    <name type="scientific">Engelhardtia mirabilis</name>
    <dbReference type="NCBI Taxonomy" id="2528011"/>
    <lineage>
        <taxon>Bacteria</taxon>
        <taxon>Pseudomonadati</taxon>
        <taxon>Planctomycetota</taxon>
        <taxon>Planctomycetia</taxon>
        <taxon>Planctomycetia incertae sedis</taxon>
        <taxon>Engelhardtia</taxon>
    </lineage>
</organism>
<gene>
    <name evidence="3" type="ORF">Pla133_04330</name>
</gene>
<name>A0A518BEF4_9BACT</name>
<dbReference type="AlphaFoldDB" id="A0A518BEF4"/>
<evidence type="ECO:0000256" key="1">
    <source>
        <dbReference type="ARBA" id="ARBA00022801"/>
    </source>
</evidence>
<dbReference type="EMBL" id="CP036287">
    <property type="protein sequence ID" value="QDU65368.1"/>
    <property type="molecule type" value="Genomic_DNA"/>
</dbReference>
<dbReference type="SUPFAM" id="SSF53474">
    <property type="entry name" value="alpha/beta-Hydrolases"/>
    <property type="match status" value="1"/>
</dbReference>
<evidence type="ECO:0000313" key="4">
    <source>
        <dbReference type="Proteomes" id="UP000316921"/>
    </source>
</evidence>
<proteinExistence type="predicted"/>
<dbReference type="GO" id="GO:0008236">
    <property type="term" value="F:serine-type peptidase activity"/>
    <property type="evidence" value="ECO:0007669"/>
    <property type="project" value="InterPro"/>
</dbReference>
<dbReference type="KEGG" id="pbap:Pla133_04330"/>
<evidence type="ECO:0000313" key="3">
    <source>
        <dbReference type="EMBL" id="QDU65368.1"/>
    </source>
</evidence>
<dbReference type="GO" id="GO:0006508">
    <property type="term" value="P:proteolysis"/>
    <property type="evidence" value="ECO:0007669"/>
    <property type="project" value="InterPro"/>
</dbReference>